<reference evidence="5 6" key="1">
    <citation type="submission" date="2025-04" db="UniProtKB">
        <authorList>
            <consortium name="RefSeq"/>
        </authorList>
    </citation>
    <scope>IDENTIFICATION</scope>
    <source>
        <tissue evidence="5 6">Young leaves</tissue>
    </source>
</reference>
<keyword evidence="2" id="KW-0472">Membrane</keyword>
<keyword evidence="2" id="KW-1133">Transmembrane helix</keyword>
<evidence type="ECO:0000256" key="2">
    <source>
        <dbReference type="SAM" id="Phobius"/>
    </source>
</evidence>
<dbReference type="KEGG" id="cmos:111457212"/>
<gene>
    <name evidence="5 6" type="primary">LOC111457212</name>
</gene>
<keyword evidence="3" id="KW-0732">Signal</keyword>
<evidence type="ECO:0000256" key="3">
    <source>
        <dbReference type="SAM" id="SignalP"/>
    </source>
</evidence>
<dbReference type="GeneID" id="111457212"/>
<protein>
    <submittedName>
        <fullName evidence="5 6">Uncharacterized protein LOC111457212</fullName>
    </submittedName>
</protein>
<evidence type="ECO:0000256" key="1">
    <source>
        <dbReference type="SAM" id="Coils"/>
    </source>
</evidence>
<dbReference type="Proteomes" id="UP000504609">
    <property type="component" value="Unplaced"/>
</dbReference>
<feature type="chain" id="PRO_5044638610" evidence="3">
    <location>
        <begin position="22"/>
        <end position="290"/>
    </location>
</feature>
<keyword evidence="2" id="KW-0812">Transmembrane</keyword>
<sequence length="290" mass="33809">MAAHPIKILYLFPALFLPLFAVCEVASFARSSNDVLIDDLLEIKLRISRLESVLEGSRQNLTEKGNEIVAQERLIEAMSHKIQYLESALFDMKRKTLSHDERIAALEDEVRLLWAVLRKNNFDIHLLKVKAHEAEEKLEEVTSQVEKMSSIVSEQWIHIRHLEQALEITKINALKVRQQVALTRCTFLKLVNTRFINQLQKALQTLNYHLFSKVPTLSSMVTGAIQYFQGVYEEAKKYHHELQRLIKQEMERRDYAAYLVNREVIFFLASAIVTFPIFGAWMFLSSWFSR</sequence>
<evidence type="ECO:0000313" key="6">
    <source>
        <dbReference type="RefSeq" id="XP_022955166.1"/>
    </source>
</evidence>
<dbReference type="RefSeq" id="XP_022955165.1">
    <property type="nucleotide sequence ID" value="XM_023099397.1"/>
</dbReference>
<organism evidence="4 6">
    <name type="scientific">Cucurbita moschata</name>
    <name type="common">Winter crookneck squash</name>
    <name type="synonym">Cucurbita pepo var. moschata</name>
    <dbReference type="NCBI Taxonomy" id="3662"/>
    <lineage>
        <taxon>Eukaryota</taxon>
        <taxon>Viridiplantae</taxon>
        <taxon>Streptophyta</taxon>
        <taxon>Embryophyta</taxon>
        <taxon>Tracheophyta</taxon>
        <taxon>Spermatophyta</taxon>
        <taxon>Magnoliopsida</taxon>
        <taxon>eudicotyledons</taxon>
        <taxon>Gunneridae</taxon>
        <taxon>Pentapetalae</taxon>
        <taxon>rosids</taxon>
        <taxon>fabids</taxon>
        <taxon>Cucurbitales</taxon>
        <taxon>Cucurbitaceae</taxon>
        <taxon>Cucurbiteae</taxon>
        <taxon>Cucurbita</taxon>
    </lineage>
</organism>
<dbReference type="PANTHER" id="PTHR34360:SF2">
    <property type="entry name" value="MYOSIN HEAVY CHAIN-LIKE PROTEIN"/>
    <property type="match status" value="1"/>
</dbReference>
<keyword evidence="4" id="KW-1185">Reference proteome</keyword>
<feature type="signal peptide" evidence="3">
    <location>
        <begin position="1"/>
        <end position="21"/>
    </location>
</feature>
<keyword evidence="1" id="KW-0175">Coiled coil</keyword>
<proteinExistence type="predicted"/>
<dbReference type="AlphaFoldDB" id="A0A6J1GT08"/>
<feature type="coiled-coil region" evidence="1">
    <location>
        <begin position="124"/>
        <end position="151"/>
    </location>
</feature>
<evidence type="ECO:0000313" key="4">
    <source>
        <dbReference type="Proteomes" id="UP000504609"/>
    </source>
</evidence>
<accession>A0A6J1GT08</accession>
<evidence type="ECO:0000313" key="5">
    <source>
        <dbReference type="RefSeq" id="XP_022955165.1"/>
    </source>
</evidence>
<name>A0A6J1GT08_CUCMO</name>
<dbReference type="RefSeq" id="XP_022955166.1">
    <property type="nucleotide sequence ID" value="XM_023099398.1"/>
</dbReference>
<feature type="transmembrane region" description="Helical" evidence="2">
    <location>
        <begin position="264"/>
        <end position="284"/>
    </location>
</feature>
<dbReference type="PANTHER" id="PTHR34360">
    <property type="entry name" value="OS08G0519400 PROTEIN"/>
    <property type="match status" value="1"/>
</dbReference>